<feature type="non-terminal residue" evidence="1">
    <location>
        <position position="1"/>
    </location>
</feature>
<accession>X1RU77</accession>
<name>X1RU77_9ZZZZ</name>
<reference evidence="1" key="1">
    <citation type="journal article" date="2014" name="Front. Microbiol.">
        <title>High frequency of phylogenetically diverse reductive dehalogenase-homologous genes in deep subseafloor sedimentary metagenomes.</title>
        <authorList>
            <person name="Kawai M."/>
            <person name="Futagami T."/>
            <person name="Toyoda A."/>
            <person name="Takaki Y."/>
            <person name="Nishi S."/>
            <person name="Hori S."/>
            <person name="Arai W."/>
            <person name="Tsubouchi T."/>
            <person name="Morono Y."/>
            <person name="Uchiyama I."/>
            <person name="Ito T."/>
            <person name="Fujiyama A."/>
            <person name="Inagaki F."/>
            <person name="Takami H."/>
        </authorList>
    </citation>
    <scope>NUCLEOTIDE SEQUENCE</scope>
    <source>
        <strain evidence="1">Expedition CK06-06</strain>
    </source>
</reference>
<protein>
    <submittedName>
        <fullName evidence="1">Uncharacterized protein</fullName>
    </submittedName>
</protein>
<proteinExistence type="predicted"/>
<dbReference type="AlphaFoldDB" id="X1RU77"/>
<sequence>LSNEAWLTSLSYFQVKFWLGVLKFMVKSGRPPDVGDVAPPGDVLVFEAKPLDEKSENDEV</sequence>
<gene>
    <name evidence="1" type="ORF">S12H4_02478</name>
</gene>
<comment type="caution">
    <text evidence="1">The sequence shown here is derived from an EMBL/GenBank/DDBJ whole genome shotgun (WGS) entry which is preliminary data.</text>
</comment>
<organism evidence="1">
    <name type="scientific">marine sediment metagenome</name>
    <dbReference type="NCBI Taxonomy" id="412755"/>
    <lineage>
        <taxon>unclassified sequences</taxon>
        <taxon>metagenomes</taxon>
        <taxon>ecological metagenomes</taxon>
    </lineage>
</organism>
<dbReference type="EMBL" id="BARW01000611">
    <property type="protein sequence ID" value="GAI66765.1"/>
    <property type="molecule type" value="Genomic_DNA"/>
</dbReference>
<evidence type="ECO:0000313" key="1">
    <source>
        <dbReference type="EMBL" id="GAI66765.1"/>
    </source>
</evidence>